<dbReference type="AlphaFoldDB" id="A0A941APH6"/>
<dbReference type="Proteomes" id="UP000678228">
    <property type="component" value="Unassembled WGS sequence"/>
</dbReference>
<dbReference type="RefSeq" id="WP_210598638.1">
    <property type="nucleotide sequence ID" value="NZ_JAGKSQ010000007.1"/>
</dbReference>
<sequence length="258" mass="29224">MAIWRLVVIGFVLSVVGYVHVNAQGAAPDALSYQQPLTEFLQLAEEEGFDMNDWQVRLRDQQDVTVDSEQQFIELVNKWSTKLGDWTEVDASTKGTEWVAHFTYQHSDLHVTESIQLFAYSLPQSKERTILVTYKVLGSEQLQDENELNELVVDRINELGLEHAEAYVQIQASHENKNANETDIEIQGFDLISKLGAKKVEALSEDRFVSFSAYKSEWEPYIETNGSKMNVQVALRTNEGLGSRTTVTIGTPIITSEY</sequence>
<name>A0A941APH6_9BACI</name>
<organism evidence="1 2">
    <name type="scientific">Halalkalibacter suaedae</name>
    <dbReference type="NCBI Taxonomy" id="2822140"/>
    <lineage>
        <taxon>Bacteria</taxon>
        <taxon>Bacillati</taxon>
        <taxon>Bacillota</taxon>
        <taxon>Bacilli</taxon>
        <taxon>Bacillales</taxon>
        <taxon>Bacillaceae</taxon>
        <taxon>Halalkalibacter</taxon>
    </lineage>
</organism>
<gene>
    <name evidence="1" type="ORF">J7W16_16860</name>
</gene>
<evidence type="ECO:0000313" key="1">
    <source>
        <dbReference type="EMBL" id="MBP3952795.1"/>
    </source>
</evidence>
<reference evidence="1" key="1">
    <citation type="submission" date="2021-03" db="EMBL/GenBank/DDBJ databases">
        <title>Bacillus suaedae sp. nov., isolated from Suaeda aralocaspica.</title>
        <authorList>
            <person name="Lei R.F.R."/>
        </authorList>
    </citation>
    <scope>NUCLEOTIDE SEQUENCE</scope>
    <source>
        <strain evidence="1">YZJH907-2</strain>
    </source>
</reference>
<dbReference type="EMBL" id="JAGKSQ010000007">
    <property type="protein sequence ID" value="MBP3952795.1"/>
    <property type="molecule type" value="Genomic_DNA"/>
</dbReference>
<dbReference type="Gene3D" id="3.30.360.40">
    <property type="entry name" value="YwmB-like"/>
    <property type="match status" value="1"/>
</dbReference>
<accession>A0A941APH6</accession>
<evidence type="ECO:0000313" key="2">
    <source>
        <dbReference type="Proteomes" id="UP000678228"/>
    </source>
</evidence>
<proteinExistence type="predicted"/>
<comment type="caution">
    <text evidence="1">The sequence shown here is derived from an EMBL/GenBank/DDBJ whole genome shotgun (WGS) entry which is preliminary data.</text>
</comment>
<dbReference type="Gene3D" id="3.30.2030.10">
    <property type="entry name" value="YwmB-like"/>
    <property type="match status" value="1"/>
</dbReference>
<dbReference type="InterPro" id="IPR036209">
    <property type="entry name" value="YwmB-like_sf"/>
</dbReference>
<keyword evidence="2" id="KW-1185">Reference proteome</keyword>
<protein>
    <submittedName>
        <fullName evidence="1">YwmB family TATA-box binding protein</fullName>
    </submittedName>
</protein>
<dbReference type="Pfam" id="PF08680">
    <property type="entry name" value="DUF1779"/>
    <property type="match status" value="1"/>
</dbReference>
<dbReference type="SUPFAM" id="SSF143842">
    <property type="entry name" value="YwmB-like"/>
    <property type="match status" value="1"/>
</dbReference>
<dbReference type="InterPro" id="IPR014794">
    <property type="entry name" value="DUF1779"/>
</dbReference>